<evidence type="ECO:0000313" key="9">
    <source>
        <dbReference type="EMBL" id="KAJ8715453.1"/>
    </source>
</evidence>
<sequence>MVTKQEQIKTSVHQLNDLMKKPINAMKDSLKLMVDQLKTITARVKETVIRLDRLVLTIVNVIQSSFAWLESVADICNTNLGTPYDRCCKSIQDGLSHCQKSFGPKVSPLCNVAYVAQAACVSVKPFKAFCYATDFMDEAISASVKKKLRDFSEHLEAMFHVEVHTQHSYSYSSNSSRSASQVSAGIVTEIRNRADPLLTWLSWSSCVTSLFLLLIIFRAKYYQNMYETRSRFDNRYVTKELQQLDLKRQQQGKETVLPLNRRERAKYITTSSFRLVASEKVYLNRSAVFMAITTFKLLIHMVADYSLYWVLMTIRCHGRLQSDMMPGIPHSGAHVSGTGFVQKLFSSIVAILDVPLTFPASAPISCLPDPYPPDLRRYTQIGVLIFLLWFFALFEPYGLRLRHLIMGHYRPERAKARATWLYNHILRTRGSFMKFARRKLHREYKYSSEVSLTFRQWLTDHVPFQCVRSFVGLGPAQQHCLLCGISSSRDADSRLTKCQTPGCPGVFCASCFSDIGELCTICLSPADYGDLSDVSLEKGSSDDSDSDAGLNEGRVTENLTKDIKQTRNIRLSAFLAEVDWTKRDYRKEDVDEGKDSVLCVPAPITTNRLVGMVHLKNLPFQWREAPKKQSATKLFVTLSKQKVNAKRALDRFRHKVNTVPESPSSSFVKQMMGSFSDARCGSPFNRESSICISKRESVFRSFGLSKPSDILNKDLIFENGDFLAKDPVRDKPSPPSNVTEKSSDLSSLLRKQIIISYSSSRESPKKGHCRCDFYEDLQRKWDHVKKSISETPGTKNPFSILKNFCSSFFGPSCNADTCPNKNAKGEGSRGKKTKKSDSSDSSSNKSAGCQASNQRDIETQLTDEDEVEDEIRSAGRNPGKRKLNKGIQIQVGAEKATETGRCKDPEYCDAAVQHGKGNGGKVNTGVGSHLCLCDEGIQSTQQEKCTCATQHGGIKLSNMKGRDKALAVHELTNVSPVTNKKTQRRGAEMSDKATHCTARERYKYGKEAKSGVSKVNEKLSFESNLLLGCARNVVQELKEELTDCTITDTSSSLSLRSEESKTDATICSLATFNYDDRPRRRKYRIKVITKTNQSTLTDRTRVCNAGTETHDWWSPIVEKKPNGEILLEKKTKGVNVMEKEAKELRDLKLLKELKEVRKRRRNCGVATDFRNVTFRSRTQIIPSDLFPGKDIMSPSRYLLESQRYYNELFAYSYPRPLVYNYVTQMSRSHEKEKTRSPVGSRRNHHRKMKRLDECYSPKKQLSPRKRKTESTRTSESPRRKTSHRNDRHSNNRHSAKITSPRKRV</sequence>
<comment type="caution">
    <text evidence="9">The sequence shown here is derived from an EMBL/GenBank/DDBJ whole genome shotgun (WGS) entry which is preliminary data.</text>
</comment>
<protein>
    <recommendedName>
        <fullName evidence="11">Dendritic cell-specific transmembrane protein-like domain-containing protein</fullName>
    </recommendedName>
</protein>
<evidence type="ECO:0000256" key="2">
    <source>
        <dbReference type="ARBA" id="ARBA00022692"/>
    </source>
</evidence>
<evidence type="ECO:0000313" key="10">
    <source>
        <dbReference type="Proteomes" id="UP001231518"/>
    </source>
</evidence>
<feature type="transmembrane region" description="Helical" evidence="6">
    <location>
        <begin position="282"/>
        <end position="303"/>
    </location>
</feature>
<evidence type="ECO:0008006" key="11">
    <source>
        <dbReference type="Google" id="ProtNLM"/>
    </source>
</evidence>
<feature type="compositionally biased region" description="Basic residues" evidence="5">
    <location>
        <begin position="1290"/>
        <end position="1304"/>
    </location>
</feature>
<name>A0AAD7YHP0_MYTSE</name>
<keyword evidence="10" id="KW-1185">Reference proteome</keyword>
<feature type="region of interest" description="Disordered" evidence="5">
    <location>
        <begin position="1226"/>
        <end position="1304"/>
    </location>
</feature>
<organism evidence="9 10">
    <name type="scientific">Mythimna separata</name>
    <name type="common">Oriental armyworm</name>
    <name type="synonym">Pseudaletia separata</name>
    <dbReference type="NCBI Taxonomy" id="271217"/>
    <lineage>
        <taxon>Eukaryota</taxon>
        <taxon>Metazoa</taxon>
        <taxon>Ecdysozoa</taxon>
        <taxon>Arthropoda</taxon>
        <taxon>Hexapoda</taxon>
        <taxon>Insecta</taxon>
        <taxon>Pterygota</taxon>
        <taxon>Neoptera</taxon>
        <taxon>Endopterygota</taxon>
        <taxon>Lepidoptera</taxon>
        <taxon>Glossata</taxon>
        <taxon>Ditrysia</taxon>
        <taxon>Noctuoidea</taxon>
        <taxon>Noctuidae</taxon>
        <taxon>Noctuinae</taxon>
        <taxon>Hadenini</taxon>
        <taxon>Mythimna</taxon>
    </lineage>
</organism>
<evidence type="ECO:0000259" key="7">
    <source>
        <dbReference type="Pfam" id="PF07782"/>
    </source>
</evidence>
<dbReference type="Pfam" id="PF26039">
    <property type="entry name" value="Dcst2"/>
    <property type="match status" value="1"/>
</dbReference>
<proteinExistence type="predicted"/>
<feature type="transmembrane region" description="Helical" evidence="6">
    <location>
        <begin position="378"/>
        <end position="399"/>
    </location>
</feature>
<feature type="domain" description="Dendritic cell-specific transmembrane protein-like" evidence="7">
    <location>
        <begin position="232"/>
        <end position="422"/>
    </location>
</feature>
<dbReference type="GO" id="GO:0016020">
    <property type="term" value="C:membrane"/>
    <property type="evidence" value="ECO:0007669"/>
    <property type="project" value="UniProtKB-SubCell"/>
</dbReference>
<reference evidence="9" key="1">
    <citation type="submission" date="2023-03" db="EMBL/GenBank/DDBJ databases">
        <title>Chromosome-level genomes of two armyworms, Mythimna separata and Mythimna loreyi, provide insights into the biosynthesis and reception of sex pheromones.</title>
        <authorList>
            <person name="Zhao H."/>
        </authorList>
    </citation>
    <scope>NUCLEOTIDE SEQUENCE</scope>
    <source>
        <strain evidence="9">BeijingLab</strain>
        <tissue evidence="9">Pupa</tissue>
    </source>
</reference>
<evidence type="ECO:0000256" key="5">
    <source>
        <dbReference type="SAM" id="MobiDB-lite"/>
    </source>
</evidence>
<keyword evidence="2 6" id="KW-0812">Transmembrane</keyword>
<evidence type="ECO:0000259" key="8">
    <source>
        <dbReference type="Pfam" id="PF26037"/>
    </source>
</evidence>
<dbReference type="PANTHER" id="PTHR21041:SF9">
    <property type="entry name" value="DENDRITIC CELL-SPECIFIC TRANSMEMBRANE PROTEIN-LIKE DOMAIN-CONTAINING PROTEIN"/>
    <property type="match status" value="1"/>
</dbReference>
<evidence type="ECO:0000256" key="3">
    <source>
        <dbReference type="ARBA" id="ARBA00022989"/>
    </source>
</evidence>
<evidence type="ECO:0000256" key="4">
    <source>
        <dbReference type="ARBA" id="ARBA00023136"/>
    </source>
</evidence>
<evidence type="ECO:0000256" key="6">
    <source>
        <dbReference type="SAM" id="Phobius"/>
    </source>
</evidence>
<keyword evidence="4 6" id="KW-0472">Membrane</keyword>
<dbReference type="Pfam" id="PF26037">
    <property type="entry name" value="zf-RING_DCST1_C"/>
    <property type="match status" value="1"/>
</dbReference>
<keyword evidence="3 6" id="KW-1133">Transmembrane helix</keyword>
<dbReference type="Pfam" id="PF07782">
    <property type="entry name" value="DC_STAMP"/>
    <property type="match status" value="1"/>
</dbReference>
<feature type="region of interest" description="Disordered" evidence="5">
    <location>
        <begin position="819"/>
        <end position="886"/>
    </location>
</feature>
<feature type="domain" description="E3 ubiquitin-protein ligase DCST1-like C-terminal" evidence="8">
    <location>
        <begin position="478"/>
        <end position="525"/>
    </location>
</feature>
<dbReference type="InterPro" id="IPR058842">
    <property type="entry name" value="DCST1_C"/>
</dbReference>
<dbReference type="InterPro" id="IPR051856">
    <property type="entry name" value="CSR-E3_Ligase_Protein"/>
</dbReference>
<dbReference type="EMBL" id="JARGEI010000018">
    <property type="protein sequence ID" value="KAJ8715453.1"/>
    <property type="molecule type" value="Genomic_DNA"/>
</dbReference>
<dbReference type="Proteomes" id="UP001231518">
    <property type="component" value="Chromosome 24"/>
</dbReference>
<feature type="compositionally biased region" description="Basic and acidic residues" evidence="5">
    <location>
        <begin position="1268"/>
        <end position="1289"/>
    </location>
</feature>
<evidence type="ECO:0000256" key="1">
    <source>
        <dbReference type="ARBA" id="ARBA00004141"/>
    </source>
</evidence>
<gene>
    <name evidence="9" type="ORF">PYW07_009935</name>
</gene>
<dbReference type="InterPro" id="IPR012858">
    <property type="entry name" value="DC_STAMP-like"/>
</dbReference>
<dbReference type="PANTHER" id="PTHR21041">
    <property type="entry name" value="DENDRITIC CELL-SPECIFIC TRANSMEMBRANE PROTEIN"/>
    <property type="match status" value="1"/>
</dbReference>
<comment type="subcellular location">
    <subcellularLocation>
        <location evidence="1">Membrane</location>
        <topology evidence="1">Multi-pass membrane protein</topology>
    </subcellularLocation>
</comment>
<feature type="transmembrane region" description="Helical" evidence="6">
    <location>
        <begin position="197"/>
        <end position="217"/>
    </location>
</feature>
<accession>A0AAD7YHP0</accession>